<reference evidence="2 3" key="1">
    <citation type="submission" date="2019-03" db="EMBL/GenBank/DDBJ databases">
        <title>Roseomonas sp. a novel Roseomonas species isolated from Sea whip Gorgonian.</title>
        <authorList>
            <person name="Li F."/>
            <person name="Pan X."/>
            <person name="Huang S."/>
            <person name="Li Z."/>
            <person name="Meng B."/>
        </authorList>
    </citation>
    <scope>NUCLEOTIDE SEQUENCE [LARGE SCALE GENOMIC DNA]</scope>
    <source>
        <strain evidence="2 3">M0104</strain>
    </source>
</reference>
<protein>
    <submittedName>
        <fullName evidence="2">Uncharacterized protein</fullName>
    </submittedName>
</protein>
<keyword evidence="1" id="KW-0472">Membrane</keyword>
<sequence>MHYRGRVAFERFWYARGPMVMVGTAYGITLVLAALTFSSLDARPEAPVPDRALASSARLLTAPPRAKVAPVLAGALPATSAIAACP</sequence>
<proteinExistence type="predicted"/>
<evidence type="ECO:0000256" key="1">
    <source>
        <dbReference type="SAM" id="Phobius"/>
    </source>
</evidence>
<accession>A0A845B7K8</accession>
<keyword evidence="1" id="KW-1133">Transmembrane helix</keyword>
<feature type="transmembrane region" description="Helical" evidence="1">
    <location>
        <begin position="20"/>
        <end position="40"/>
    </location>
</feature>
<dbReference type="RefSeq" id="WP_160936281.1">
    <property type="nucleotide sequence ID" value="NZ_SNVJ01000005.1"/>
</dbReference>
<organism evidence="2 3">
    <name type="scientific">Teichococcus coralli</name>
    <dbReference type="NCBI Taxonomy" id="2545983"/>
    <lineage>
        <taxon>Bacteria</taxon>
        <taxon>Pseudomonadati</taxon>
        <taxon>Pseudomonadota</taxon>
        <taxon>Alphaproteobacteria</taxon>
        <taxon>Acetobacterales</taxon>
        <taxon>Roseomonadaceae</taxon>
        <taxon>Roseomonas</taxon>
    </lineage>
</organism>
<keyword evidence="3" id="KW-1185">Reference proteome</keyword>
<comment type="caution">
    <text evidence="2">The sequence shown here is derived from an EMBL/GenBank/DDBJ whole genome shotgun (WGS) entry which is preliminary data.</text>
</comment>
<gene>
    <name evidence="2" type="ORF">E0493_07260</name>
</gene>
<name>A0A845B7K8_9PROT</name>
<evidence type="ECO:0000313" key="3">
    <source>
        <dbReference type="Proteomes" id="UP000460715"/>
    </source>
</evidence>
<keyword evidence="1" id="KW-0812">Transmembrane</keyword>
<evidence type="ECO:0000313" key="2">
    <source>
        <dbReference type="EMBL" id="MXP63151.1"/>
    </source>
</evidence>
<dbReference type="Proteomes" id="UP000460715">
    <property type="component" value="Unassembled WGS sequence"/>
</dbReference>
<dbReference type="EMBL" id="SNVJ01000005">
    <property type="protein sequence ID" value="MXP63151.1"/>
    <property type="molecule type" value="Genomic_DNA"/>
</dbReference>
<dbReference type="AlphaFoldDB" id="A0A845B7K8"/>